<keyword evidence="1" id="KW-0175">Coiled coil</keyword>
<sequence length="1062" mass="120512">MASSSMSPASTSSSPQLILCTEDTAQTRARKRQKVPTLNSYSCTNSMSSGITQRQHTQYQVHGDGSISYTRKYVQPPKNAQPTKRCEPLVNVHVQHATNTQPPIIPDEPNEPLADISESWGTDYDAQQPRRRRTAGDHPLLMWLKDRALFLQEMLRLEGRGDLSAEPCSGCSDSHPEYRCEDCFGIDLRCSSCIVAAHKHHPLHRLQKWNGMYFQCVSLKSLGLRIQLGHAPGQTCPNPHRAFNDDFVIIDSHGVHEVSLDFCDCTQAETHVQQLLRMSLFPSTTADPKTAATFRLLEEFHLLSFESKVSAYEFYNALTRRSDNTGLSPVKERYDSFTRMIREWRHLKMLKRSGRAHDPDGVDATAEGACAVLCPACPQPGKNLPSDWREASRTKRWLYGLFVAIDANFRLKRKVVSKDSVDPSLSRGWGYFVEESAYKAFLDDNSNTSQEKSTCSSHNAVNMADTKSNHGLAATGLGTIDCARHNLKLPTAVGDLQKGEKYVNMDYLFFSTLRHTAVDILNVSYDIACQWNKNLWHRMSMFPPPMQLNRDATKITFFVPKFHLPAHIESCQTNFSFNFTPGVGRTDGEAPERGWANINPVASSTKEMGPGARRDTLDDHFGDWNWKKVTSLCHTMLRKMKDALPELSEHEAALNDLEEGLKEEYSEMLGRWKEQVEAWEHDPSQPNPYERGAEKITLASMRLDLAKEDASEIEVGSSHALHEDCSPSVLISSGLELEEQQRRLRADKAGLGIHATDNQEGKLLQRSNSLQRRIEAWVKVQELYMPMVAALRMRDMSSGVIVAPESFQLWLPSQVGGSAACDLKFQIIEWRLRYAQAHDTLRSLRSNLRAQTAVLKYKDRNLRGQGANTRARNTLKGIDARIDAASRRYQDARIALVILAPFVKETGWQSSLRPLDRQDIRGMSDLLWGETEGRRKLSWIWNMRGAHGDELDNDGSLEDMRIEWCKARARAMRWKEELELLREEMRRILQFFDWQATSWDERAEQNWSESPVVREGQIAYARRQAALRRAMSHACRSSWADICAFVDQFYTNPGALTGLGRS</sequence>
<gene>
    <name evidence="3" type="ORF">AZE42_10036</name>
</gene>
<dbReference type="Pfam" id="PF18803">
    <property type="entry name" value="CxC2"/>
    <property type="match status" value="1"/>
</dbReference>
<evidence type="ECO:0000313" key="3">
    <source>
        <dbReference type="EMBL" id="OJA21223.1"/>
    </source>
</evidence>
<feature type="coiled-coil region" evidence="1">
    <location>
        <begin position="647"/>
        <end position="682"/>
    </location>
</feature>
<reference evidence="3 4" key="1">
    <citation type="submission" date="2016-03" db="EMBL/GenBank/DDBJ databases">
        <title>Comparative genomics of the ectomycorrhizal sister species Rhizopogon vinicolor and Rhizopogon vesiculosus (Basidiomycota: Boletales) reveals a divergence of the mating type B locus.</title>
        <authorList>
            <person name="Mujic A.B."/>
            <person name="Kuo A."/>
            <person name="Tritt A."/>
            <person name="Lipzen A."/>
            <person name="Chen C."/>
            <person name="Johnson J."/>
            <person name="Sharma A."/>
            <person name="Barry K."/>
            <person name="Grigoriev I.V."/>
            <person name="Spatafora J.W."/>
        </authorList>
    </citation>
    <scope>NUCLEOTIDE SEQUENCE [LARGE SCALE GENOMIC DNA]</scope>
    <source>
        <strain evidence="3 4">AM-OR11-056</strain>
    </source>
</reference>
<evidence type="ECO:0000256" key="1">
    <source>
        <dbReference type="SAM" id="Coils"/>
    </source>
</evidence>
<dbReference type="PANTHER" id="PTHR33096">
    <property type="entry name" value="CXC2 DOMAIN-CONTAINING PROTEIN"/>
    <property type="match status" value="1"/>
</dbReference>
<accession>A0A1J8QKN8</accession>
<keyword evidence="4" id="KW-1185">Reference proteome</keyword>
<dbReference type="OrthoDB" id="3261436at2759"/>
<dbReference type="InterPro" id="IPR041457">
    <property type="entry name" value="CxC2_KDZ-assoc"/>
</dbReference>
<dbReference type="EMBL" id="LVVM01000236">
    <property type="protein sequence ID" value="OJA21223.1"/>
    <property type="molecule type" value="Genomic_DNA"/>
</dbReference>
<proteinExistence type="predicted"/>
<dbReference type="Pfam" id="PF18758">
    <property type="entry name" value="KDZ"/>
    <property type="match status" value="1"/>
</dbReference>
<evidence type="ECO:0000313" key="4">
    <source>
        <dbReference type="Proteomes" id="UP000183567"/>
    </source>
</evidence>
<comment type="caution">
    <text evidence="3">The sequence shown here is derived from an EMBL/GenBank/DDBJ whole genome shotgun (WGS) entry which is preliminary data.</text>
</comment>
<evidence type="ECO:0000259" key="2">
    <source>
        <dbReference type="Pfam" id="PF18803"/>
    </source>
</evidence>
<dbReference type="Proteomes" id="UP000183567">
    <property type="component" value="Unassembled WGS sequence"/>
</dbReference>
<protein>
    <recommendedName>
        <fullName evidence="2">CxC2-like cysteine cluster KDZ transposase-associated domain-containing protein</fullName>
    </recommendedName>
</protein>
<feature type="domain" description="CxC2-like cysteine cluster KDZ transposase-associated" evidence="2">
    <location>
        <begin position="219"/>
        <end position="326"/>
    </location>
</feature>
<dbReference type="STRING" id="180088.A0A1J8QKN8"/>
<organism evidence="3 4">
    <name type="scientific">Rhizopogon vesiculosus</name>
    <dbReference type="NCBI Taxonomy" id="180088"/>
    <lineage>
        <taxon>Eukaryota</taxon>
        <taxon>Fungi</taxon>
        <taxon>Dikarya</taxon>
        <taxon>Basidiomycota</taxon>
        <taxon>Agaricomycotina</taxon>
        <taxon>Agaricomycetes</taxon>
        <taxon>Agaricomycetidae</taxon>
        <taxon>Boletales</taxon>
        <taxon>Suillineae</taxon>
        <taxon>Rhizopogonaceae</taxon>
        <taxon>Rhizopogon</taxon>
    </lineage>
</organism>
<dbReference type="InterPro" id="IPR040521">
    <property type="entry name" value="KDZ"/>
</dbReference>
<name>A0A1J8QKN8_9AGAM</name>
<dbReference type="AlphaFoldDB" id="A0A1J8QKN8"/>
<dbReference type="PANTHER" id="PTHR33096:SF1">
    <property type="entry name" value="CXC1-LIKE CYSTEINE CLUSTER ASSOCIATED WITH KDZ TRANSPOSASES DOMAIN-CONTAINING PROTEIN"/>
    <property type="match status" value="1"/>
</dbReference>